<keyword evidence="1" id="KW-1133">Transmembrane helix</keyword>
<sequence length="131" mass="14410">MSNEKQKMTVFKNDRHEDVASIIFAGLVVLFVLGYMAFIVPTVKVKASQDGKLISVAVEKGAQVKKGDTIYTLEVVEKKWKDNVMEEKVVTRDVSIKANGKVLEVPGKPGSVVKKGKDTIIILDHEKGTLP</sequence>
<dbReference type="Gene3D" id="2.40.50.100">
    <property type="match status" value="1"/>
</dbReference>
<protein>
    <submittedName>
        <fullName evidence="2">Uncharacterized protein</fullName>
    </submittedName>
</protein>
<organism evidence="2">
    <name type="scientific">uncultured Desulfovibrio sp</name>
    <dbReference type="NCBI Taxonomy" id="167968"/>
    <lineage>
        <taxon>Bacteria</taxon>
        <taxon>Pseudomonadati</taxon>
        <taxon>Thermodesulfobacteriota</taxon>
        <taxon>Desulfovibrionia</taxon>
        <taxon>Desulfovibrionales</taxon>
        <taxon>Desulfovibrionaceae</taxon>
        <taxon>Desulfovibrio</taxon>
        <taxon>environmental samples</taxon>
    </lineage>
</organism>
<evidence type="ECO:0000313" key="2">
    <source>
        <dbReference type="EMBL" id="SCM74879.1"/>
    </source>
</evidence>
<dbReference type="SUPFAM" id="SSF51230">
    <property type="entry name" value="Single hybrid motif"/>
    <property type="match status" value="1"/>
</dbReference>
<name>A0A212LBY2_9BACT</name>
<proteinExistence type="predicted"/>
<keyword evidence="1" id="KW-0472">Membrane</keyword>
<reference evidence="2" key="1">
    <citation type="submission" date="2016-08" db="EMBL/GenBank/DDBJ databases">
        <authorList>
            <person name="Seilhamer J.J."/>
        </authorList>
    </citation>
    <scope>NUCLEOTIDE SEQUENCE</scope>
    <source>
        <strain evidence="2">86-1</strain>
    </source>
</reference>
<dbReference type="EMBL" id="FMJC01000002">
    <property type="protein sequence ID" value="SCM74879.1"/>
    <property type="molecule type" value="Genomic_DNA"/>
</dbReference>
<dbReference type="InterPro" id="IPR011053">
    <property type="entry name" value="Single_hybrid_motif"/>
</dbReference>
<keyword evidence="1" id="KW-0812">Transmembrane</keyword>
<feature type="transmembrane region" description="Helical" evidence="1">
    <location>
        <begin position="20"/>
        <end position="43"/>
    </location>
</feature>
<accession>A0A212LBY2</accession>
<gene>
    <name evidence="2" type="ORF">KL86DES1_22212</name>
</gene>
<dbReference type="AlphaFoldDB" id="A0A212LBY2"/>
<evidence type="ECO:0000256" key="1">
    <source>
        <dbReference type="SAM" id="Phobius"/>
    </source>
</evidence>
<dbReference type="RefSeq" id="WP_179981369.1">
    <property type="nucleotide sequence ID" value="NZ_LT608333.1"/>
</dbReference>